<organism evidence="1 2">
    <name type="scientific">Xanthomonas perforans</name>
    <dbReference type="NCBI Taxonomy" id="442694"/>
    <lineage>
        <taxon>Bacteria</taxon>
        <taxon>Pseudomonadati</taxon>
        <taxon>Pseudomonadota</taxon>
        <taxon>Gammaproteobacteria</taxon>
        <taxon>Lysobacterales</taxon>
        <taxon>Lysobacteraceae</taxon>
        <taxon>Xanthomonas</taxon>
    </lineage>
</organism>
<dbReference type="EMBL" id="JAAGYU010002451">
    <property type="protein sequence ID" value="NEL81308.1"/>
    <property type="molecule type" value="Genomic_DNA"/>
</dbReference>
<dbReference type="AlphaFoldDB" id="A0A7X5N4P2"/>
<proteinExistence type="predicted"/>
<gene>
    <name evidence="1" type="ORF">G3W61_34165</name>
</gene>
<dbReference type="Gene3D" id="3.40.630.10">
    <property type="entry name" value="Zn peptidases"/>
    <property type="match status" value="1"/>
</dbReference>
<evidence type="ECO:0000313" key="1">
    <source>
        <dbReference type="EMBL" id="NEL81308.1"/>
    </source>
</evidence>
<feature type="non-terminal residue" evidence="1">
    <location>
        <position position="85"/>
    </location>
</feature>
<reference evidence="1 2" key="1">
    <citation type="submission" date="2019-11" db="EMBL/GenBank/DDBJ databases">
        <title>Genome-resolved metagenomics to study the prevalence of co-infection and intraspecific heterogeneity among plant pathogen metapopulations.</title>
        <authorList>
            <person name="Newberry E."/>
            <person name="Bhandari R."/>
            <person name="Kemble J."/>
            <person name="Sikora E."/>
            <person name="Potnis N."/>
        </authorList>
    </citation>
    <scope>NUCLEOTIDE SEQUENCE [LARGE SCALE GENOMIC DNA]</scope>
    <source>
        <strain evidence="1">Xp_Tom_Tuscaloosa_18b</strain>
    </source>
</reference>
<comment type="caution">
    <text evidence="1">The sequence shown here is derived from an EMBL/GenBank/DDBJ whole genome shotgun (WGS) entry which is preliminary data.</text>
</comment>
<name>A0A7X5N4P2_XANPE</name>
<accession>A0A7X5N4P2</accession>
<dbReference type="Proteomes" id="UP000471082">
    <property type="component" value="Unassembled WGS sequence"/>
</dbReference>
<evidence type="ECO:0000313" key="2">
    <source>
        <dbReference type="Proteomes" id="UP000471082"/>
    </source>
</evidence>
<feature type="non-terminal residue" evidence="1">
    <location>
        <position position="1"/>
    </location>
</feature>
<protein>
    <submittedName>
        <fullName evidence="1">M14 family metallopeptidase</fullName>
    </submittedName>
</protein>
<dbReference type="SUPFAM" id="SSF53187">
    <property type="entry name" value="Zn-dependent exopeptidases"/>
    <property type="match status" value="1"/>
</dbReference>
<sequence>PVFNVDGHERFGAWNRPNQRGPEQMGWRTTAQNLNLNRDYLKADAPEMQAMLRLVQQWDPLMYVDLHVTDGAKFEHDVSVQVEPV</sequence>